<evidence type="ECO:0000256" key="1">
    <source>
        <dbReference type="ARBA" id="ARBA00022729"/>
    </source>
</evidence>
<dbReference type="Gene3D" id="1.20.140.40">
    <property type="entry name" value="Invertase/pectin methylesterase inhibitor family protein"/>
    <property type="match status" value="1"/>
</dbReference>
<dbReference type="PANTHER" id="PTHR36710">
    <property type="entry name" value="PECTINESTERASE INHIBITOR-LIKE"/>
    <property type="match status" value="1"/>
</dbReference>
<proteinExistence type="inferred from homology"/>
<dbReference type="Pfam" id="PF04043">
    <property type="entry name" value="PMEI"/>
    <property type="match status" value="1"/>
</dbReference>
<dbReference type="PANTHER" id="PTHR36710:SF4">
    <property type="entry name" value="PLANT INVERTASE_PECTIN METHYLESTERASE INHIBITOR SUPERFAMILY PROTEIN"/>
    <property type="match status" value="1"/>
</dbReference>
<dbReference type="NCBIfam" id="TIGR01614">
    <property type="entry name" value="PME_inhib"/>
    <property type="match status" value="1"/>
</dbReference>
<accession>A0AAN7QK30</accession>
<evidence type="ECO:0000313" key="6">
    <source>
        <dbReference type="EMBL" id="KAK4767345.1"/>
    </source>
</evidence>
<gene>
    <name evidence="6" type="ORF">SAY86_015095</name>
</gene>
<dbReference type="CDD" id="cd15797">
    <property type="entry name" value="PMEI"/>
    <property type="match status" value="1"/>
</dbReference>
<protein>
    <recommendedName>
        <fullName evidence="5">Pectinesterase inhibitor domain-containing protein</fullName>
    </recommendedName>
</protein>
<dbReference type="EMBL" id="JAXQNO010000022">
    <property type="protein sequence ID" value="KAK4767345.1"/>
    <property type="molecule type" value="Genomic_DNA"/>
</dbReference>
<organism evidence="6 7">
    <name type="scientific">Trapa natans</name>
    <name type="common">Water chestnut</name>
    <dbReference type="NCBI Taxonomy" id="22666"/>
    <lineage>
        <taxon>Eukaryota</taxon>
        <taxon>Viridiplantae</taxon>
        <taxon>Streptophyta</taxon>
        <taxon>Embryophyta</taxon>
        <taxon>Tracheophyta</taxon>
        <taxon>Spermatophyta</taxon>
        <taxon>Magnoliopsida</taxon>
        <taxon>eudicotyledons</taxon>
        <taxon>Gunneridae</taxon>
        <taxon>Pentapetalae</taxon>
        <taxon>rosids</taxon>
        <taxon>malvids</taxon>
        <taxon>Myrtales</taxon>
        <taxon>Lythraceae</taxon>
        <taxon>Trapa</taxon>
    </lineage>
</organism>
<dbReference type="SMART" id="SM00856">
    <property type="entry name" value="PMEI"/>
    <property type="match status" value="1"/>
</dbReference>
<comment type="similarity">
    <text evidence="3">Belongs to the PMEI family.</text>
</comment>
<evidence type="ECO:0000313" key="7">
    <source>
        <dbReference type="Proteomes" id="UP001346149"/>
    </source>
</evidence>
<dbReference type="SUPFAM" id="SSF101148">
    <property type="entry name" value="Plant invertase/pectin methylesterase inhibitor"/>
    <property type="match status" value="1"/>
</dbReference>
<evidence type="ECO:0000259" key="5">
    <source>
        <dbReference type="SMART" id="SM00856"/>
    </source>
</evidence>
<dbReference type="InterPro" id="IPR006501">
    <property type="entry name" value="Pectinesterase_inhib_dom"/>
</dbReference>
<feature type="domain" description="Pectinesterase inhibitor" evidence="5">
    <location>
        <begin position="41"/>
        <end position="182"/>
    </location>
</feature>
<evidence type="ECO:0000256" key="3">
    <source>
        <dbReference type="ARBA" id="ARBA00038471"/>
    </source>
</evidence>
<keyword evidence="7" id="KW-1185">Reference proteome</keyword>
<dbReference type="GO" id="GO:0046910">
    <property type="term" value="F:pectinesterase inhibitor activity"/>
    <property type="evidence" value="ECO:0007669"/>
    <property type="project" value="InterPro"/>
</dbReference>
<dbReference type="InterPro" id="IPR034086">
    <property type="entry name" value="PMEI_plant"/>
</dbReference>
<evidence type="ECO:0000256" key="2">
    <source>
        <dbReference type="ARBA" id="ARBA00023157"/>
    </source>
</evidence>
<keyword evidence="2" id="KW-1015">Disulfide bond</keyword>
<comment type="caution">
    <text evidence="6">The sequence shown here is derived from an EMBL/GenBank/DDBJ whole genome shotgun (WGS) entry which is preliminary data.</text>
</comment>
<dbReference type="Proteomes" id="UP001346149">
    <property type="component" value="Unassembled WGS sequence"/>
</dbReference>
<sequence>MTRSLVIKYSYLRGSSPIKSYVVNCFFLIALLLLCPPSLATADDFSSAICSGTLDPIFCFQVLKTIPGARQAASLESLEGTVISFSLSKGNEIHEYVQSLAGAKDVYSNCAKIYGEFMGRLQNAQGMLKSKDYRGVLNMASNCINGVAACSDSLKDVSVAYKSELLDKNKYFYTLSLIILISNKLVGAV</sequence>
<dbReference type="AlphaFoldDB" id="A0AAN7QK30"/>
<dbReference type="InterPro" id="IPR035513">
    <property type="entry name" value="Invertase/methylesterase_inhib"/>
</dbReference>
<keyword evidence="1 4" id="KW-0732">Signal</keyword>
<feature type="chain" id="PRO_5042930884" description="Pectinesterase inhibitor domain-containing protein" evidence="4">
    <location>
        <begin position="43"/>
        <end position="189"/>
    </location>
</feature>
<evidence type="ECO:0000256" key="4">
    <source>
        <dbReference type="SAM" id="SignalP"/>
    </source>
</evidence>
<dbReference type="InterPro" id="IPR052421">
    <property type="entry name" value="PCW_Enzyme_Inhibitor"/>
</dbReference>
<feature type="signal peptide" evidence="4">
    <location>
        <begin position="1"/>
        <end position="42"/>
    </location>
</feature>
<reference evidence="6 7" key="1">
    <citation type="journal article" date="2023" name="Hortic Res">
        <title>Pangenome of water caltrop reveals structural variations and asymmetric subgenome divergence after allopolyploidization.</title>
        <authorList>
            <person name="Zhang X."/>
            <person name="Chen Y."/>
            <person name="Wang L."/>
            <person name="Yuan Y."/>
            <person name="Fang M."/>
            <person name="Shi L."/>
            <person name="Lu R."/>
            <person name="Comes H.P."/>
            <person name="Ma Y."/>
            <person name="Chen Y."/>
            <person name="Huang G."/>
            <person name="Zhou Y."/>
            <person name="Zheng Z."/>
            <person name="Qiu Y."/>
        </authorList>
    </citation>
    <scope>NUCLEOTIDE SEQUENCE [LARGE SCALE GENOMIC DNA]</scope>
    <source>
        <strain evidence="6">F231</strain>
    </source>
</reference>
<name>A0AAN7QK30_TRANT</name>